<sequence length="220" mass="24630">ISELAGIDKKKARLDEADPRRLASLRTSGAYTRPGSPAQAKAASKAGRQIDQGEITMGLDEPGYDPKELERQDAGIQGDAPYAIVWHGQYRENYGAHQWDGQGEAPQHWKNKGDAGKVLAKNIPDWQTAEKLLGELSQTDRSHYDDYSEIHADEPEVIPMSELGKHFYGYDPEMQEHGAKPEQDDAKDVIDMTNEPKKILVRILIQKMVVMLILGHMVEE</sequence>
<feature type="region of interest" description="Disordered" evidence="1">
    <location>
        <begin position="18"/>
        <end position="64"/>
    </location>
</feature>
<feature type="non-terminal residue" evidence="2">
    <location>
        <position position="1"/>
    </location>
</feature>
<dbReference type="EMBL" id="LAZR01019093">
    <property type="protein sequence ID" value="KKL93812.1"/>
    <property type="molecule type" value="Genomic_DNA"/>
</dbReference>
<proteinExistence type="predicted"/>
<organism evidence="2">
    <name type="scientific">marine sediment metagenome</name>
    <dbReference type="NCBI Taxonomy" id="412755"/>
    <lineage>
        <taxon>unclassified sequences</taxon>
        <taxon>metagenomes</taxon>
        <taxon>ecological metagenomes</taxon>
    </lineage>
</organism>
<name>A0A0F9J3V3_9ZZZZ</name>
<accession>A0A0F9J3V3</accession>
<protein>
    <submittedName>
        <fullName evidence="2">Uncharacterized protein</fullName>
    </submittedName>
</protein>
<reference evidence="2" key="1">
    <citation type="journal article" date="2015" name="Nature">
        <title>Complex archaea that bridge the gap between prokaryotes and eukaryotes.</title>
        <authorList>
            <person name="Spang A."/>
            <person name="Saw J.H."/>
            <person name="Jorgensen S.L."/>
            <person name="Zaremba-Niedzwiedzka K."/>
            <person name="Martijn J."/>
            <person name="Lind A.E."/>
            <person name="van Eijk R."/>
            <person name="Schleper C."/>
            <person name="Guy L."/>
            <person name="Ettema T.J."/>
        </authorList>
    </citation>
    <scope>NUCLEOTIDE SEQUENCE</scope>
</reference>
<gene>
    <name evidence="2" type="ORF">LCGC14_1870980</name>
</gene>
<evidence type="ECO:0000256" key="1">
    <source>
        <dbReference type="SAM" id="MobiDB-lite"/>
    </source>
</evidence>
<evidence type="ECO:0000313" key="2">
    <source>
        <dbReference type="EMBL" id="KKL93812.1"/>
    </source>
</evidence>
<dbReference type="AlphaFoldDB" id="A0A0F9J3V3"/>
<comment type="caution">
    <text evidence="2">The sequence shown here is derived from an EMBL/GenBank/DDBJ whole genome shotgun (WGS) entry which is preliminary data.</text>
</comment>